<dbReference type="EMBL" id="JAIWYP010000014">
    <property type="protein sequence ID" value="KAH3713048.1"/>
    <property type="molecule type" value="Genomic_DNA"/>
</dbReference>
<sequence>MDNSSLAQWIKVPFLLESSVSQAKIQSETVNKIQHESQKLVTNAQSSNNHPGNRNVNAVCYACGHMKTDRNRPVKGRKGRKCKRKDILKQAVNQDLSLLSVTTN</sequence>
<dbReference type="Proteomes" id="UP000828390">
    <property type="component" value="Unassembled WGS sequence"/>
</dbReference>
<name>A0A9D4BXY9_DREPO</name>
<reference evidence="1" key="2">
    <citation type="submission" date="2020-11" db="EMBL/GenBank/DDBJ databases">
        <authorList>
            <person name="McCartney M.A."/>
            <person name="Auch B."/>
            <person name="Kono T."/>
            <person name="Mallez S."/>
            <person name="Becker A."/>
            <person name="Gohl D.M."/>
            <person name="Silverstein K.A.T."/>
            <person name="Koren S."/>
            <person name="Bechman K.B."/>
            <person name="Herman A."/>
            <person name="Abrahante J.E."/>
            <person name="Garbe J."/>
        </authorList>
    </citation>
    <scope>NUCLEOTIDE SEQUENCE</scope>
    <source>
        <strain evidence="1">Duluth1</strain>
        <tissue evidence="1">Whole animal</tissue>
    </source>
</reference>
<organism evidence="1 2">
    <name type="scientific">Dreissena polymorpha</name>
    <name type="common">Zebra mussel</name>
    <name type="synonym">Mytilus polymorpha</name>
    <dbReference type="NCBI Taxonomy" id="45954"/>
    <lineage>
        <taxon>Eukaryota</taxon>
        <taxon>Metazoa</taxon>
        <taxon>Spiralia</taxon>
        <taxon>Lophotrochozoa</taxon>
        <taxon>Mollusca</taxon>
        <taxon>Bivalvia</taxon>
        <taxon>Autobranchia</taxon>
        <taxon>Heteroconchia</taxon>
        <taxon>Euheterodonta</taxon>
        <taxon>Imparidentia</taxon>
        <taxon>Neoheterodontei</taxon>
        <taxon>Myida</taxon>
        <taxon>Dreissenoidea</taxon>
        <taxon>Dreissenidae</taxon>
        <taxon>Dreissena</taxon>
    </lineage>
</organism>
<reference evidence="1" key="1">
    <citation type="journal article" date="2019" name="bioRxiv">
        <title>The Genome of the Zebra Mussel, Dreissena polymorpha: A Resource for Invasive Species Research.</title>
        <authorList>
            <person name="McCartney M.A."/>
            <person name="Auch B."/>
            <person name="Kono T."/>
            <person name="Mallez S."/>
            <person name="Zhang Y."/>
            <person name="Obille A."/>
            <person name="Becker A."/>
            <person name="Abrahante J.E."/>
            <person name="Garbe J."/>
            <person name="Badalamenti J.P."/>
            <person name="Herman A."/>
            <person name="Mangelson H."/>
            <person name="Liachko I."/>
            <person name="Sullivan S."/>
            <person name="Sone E.D."/>
            <person name="Koren S."/>
            <person name="Silverstein K.A.T."/>
            <person name="Beckman K.B."/>
            <person name="Gohl D.M."/>
        </authorList>
    </citation>
    <scope>NUCLEOTIDE SEQUENCE</scope>
    <source>
        <strain evidence="1">Duluth1</strain>
        <tissue evidence="1">Whole animal</tissue>
    </source>
</reference>
<evidence type="ECO:0000313" key="2">
    <source>
        <dbReference type="Proteomes" id="UP000828390"/>
    </source>
</evidence>
<accession>A0A9D4BXY9</accession>
<dbReference type="AlphaFoldDB" id="A0A9D4BXY9"/>
<gene>
    <name evidence="1" type="ORF">DPMN_072812</name>
</gene>
<comment type="caution">
    <text evidence="1">The sequence shown here is derived from an EMBL/GenBank/DDBJ whole genome shotgun (WGS) entry which is preliminary data.</text>
</comment>
<proteinExistence type="predicted"/>
<keyword evidence="2" id="KW-1185">Reference proteome</keyword>
<protein>
    <submittedName>
        <fullName evidence="1">Uncharacterized protein</fullName>
    </submittedName>
</protein>
<evidence type="ECO:0000313" key="1">
    <source>
        <dbReference type="EMBL" id="KAH3713048.1"/>
    </source>
</evidence>